<dbReference type="PANTHER" id="PTHR47219:SF18">
    <property type="entry name" value="TBC1 DOMAIN FAMILY MEMBER 1 ISOFORM X1"/>
    <property type="match status" value="1"/>
</dbReference>
<dbReference type="SMART" id="SM00462">
    <property type="entry name" value="PTB"/>
    <property type="match status" value="1"/>
</dbReference>
<evidence type="ECO:0000256" key="3">
    <source>
        <dbReference type="ARBA" id="ARBA00022481"/>
    </source>
</evidence>
<dbReference type="Gene3D" id="1.10.8.270">
    <property type="entry name" value="putative rabgap domain of human tbc1 domain family member 14 like domains"/>
    <property type="match status" value="1"/>
</dbReference>
<feature type="compositionally biased region" description="Polar residues" evidence="10">
    <location>
        <begin position="511"/>
        <end position="522"/>
    </location>
</feature>
<keyword evidence="7" id="KW-0007">Acetylation</keyword>
<dbReference type="SUPFAM" id="SSF50729">
    <property type="entry name" value="PH domain-like"/>
    <property type="match status" value="1"/>
</dbReference>
<evidence type="ECO:0000256" key="7">
    <source>
        <dbReference type="ARBA" id="ARBA00022990"/>
    </source>
</evidence>
<evidence type="ECO:0000256" key="6">
    <source>
        <dbReference type="ARBA" id="ARBA00022737"/>
    </source>
</evidence>
<keyword evidence="13" id="KW-1185">Reference proteome</keyword>
<dbReference type="InterPro" id="IPR000195">
    <property type="entry name" value="Rab-GAP-TBC_dom"/>
</dbReference>
<evidence type="ECO:0000256" key="1">
    <source>
        <dbReference type="ARBA" id="ARBA00004496"/>
    </source>
</evidence>
<accession>A0A6P8EW89</accession>
<dbReference type="FunFam" id="1.10.472.80:FF:000003">
    <property type="entry name" value="Putative TBC1 domain family member 1"/>
    <property type="match status" value="1"/>
</dbReference>
<keyword evidence="5" id="KW-0597">Phosphoprotein</keyword>
<comment type="subcellular location">
    <subcellularLocation>
        <location evidence="1">Cytoplasm</location>
    </subcellularLocation>
</comment>
<evidence type="ECO:0000313" key="14">
    <source>
        <dbReference type="RefSeq" id="XP_031416135.1"/>
    </source>
</evidence>
<evidence type="ECO:0000259" key="12">
    <source>
        <dbReference type="PROSITE" id="PS50086"/>
    </source>
</evidence>
<evidence type="ECO:0000256" key="2">
    <source>
        <dbReference type="ARBA" id="ARBA00022468"/>
    </source>
</evidence>
<keyword evidence="4" id="KW-0963">Cytoplasm</keyword>
<evidence type="ECO:0000313" key="13">
    <source>
        <dbReference type="Proteomes" id="UP000515152"/>
    </source>
</evidence>
<dbReference type="FunFam" id="1.10.8.270:FF:000001">
    <property type="entry name" value="TBC1 domain family member 1"/>
    <property type="match status" value="1"/>
</dbReference>
<dbReference type="Gene3D" id="1.10.472.80">
    <property type="entry name" value="Ypt/Rab-GAP domain of gyp1p, domain 3"/>
    <property type="match status" value="1"/>
</dbReference>
<reference evidence="14" key="1">
    <citation type="submission" date="2025-08" db="UniProtKB">
        <authorList>
            <consortium name="RefSeq"/>
        </authorList>
    </citation>
    <scope>IDENTIFICATION</scope>
</reference>
<dbReference type="SUPFAM" id="SSF47923">
    <property type="entry name" value="Ypt/Rab-GAP domain of gyp1p"/>
    <property type="match status" value="2"/>
</dbReference>
<dbReference type="Proteomes" id="UP000515152">
    <property type="component" value="Chromosome 22"/>
</dbReference>
<feature type="compositionally biased region" description="Polar residues" evidence="10">
    <location>
        <begin position="1060"/>
        <end position="1086"/>
    </location>
</feature>
<dbReference type="PROSITE" id="PS50086">
    <property type="entry name" value="TBC_RABGAP"/>
    <property type="match status" value="1"/>
</dbReference>
<evidence type="ECO:0000256" key="8">
    <source>
        <dbReference type="ARBA" id="ARBA00072013"/>
    </source>
</evidence>
<protein>
    <recommendedName>
        <fullName evidence="8">TBC1 domain family member 4</fullName>
    </recommendedName>
    <alternativeName>
        <fullName evidence="9">Akt substrate of 160 kDa</fullName>
    </alternativeName>
</protein>
<organism evidence="13 14">
    <name type="scientific">Clupea harengus</name>
    <name type="common">Atlantic herring</name>
    <dbReference type="NCBI Taxonomy" id="7950"/>
    <lineage>
        <taxon>Eukaryota</taxon>
        <taxon>Metazoa</taxon>
        <taxon>Chordata</taxon>
        <taxon>Craniata</taxon>
        <taxon>Vertebrata</taxon>
        <taxon>Euteleostomi</taxon>
        <taxon>Actinopterygii</taxon>
        <taxon>Neopterygii</taxon>
        <taxon>Teleostei</taxon>
        <taxon>Clupei</taxon>
        <taxon>Clupeiformes</taxon>
        <taxon>Clupeoidei</taxon>
        <taxon>Clupeidae</taxon>
        <taxon>Clupea</taxon>
    </lineage>
</organism>
<feature type="region of interest" description="Disordered" evidence="10">
    <location>
        <begin position="468"/>
        <end position="524"/>
    </location>
</feature>
<dbReference type="Pfam" id="PF00566">
    <property type="entry name" value="RabGAP-TBC"/>
    <property type="match status" value="1"/>
</dbReference>
<feature type="region of interest" description="Disordered" evidence="10">
    <location>
        <begin position="360"/>
        <end position="385"/>
    </location>
</feature>
<dbReference type="GO" id="GO:0005096">
    <property type="term" value="F:GTPase activator activity"/>
    <property type="evidence" value="ECO:0007669"/>
    <property type="project" value="UniProtKB-KW"/>
</dbReference>
<dbReference type="SMART" id="SM00164">
    <property type="entry name" value="TBC"/>
    <property type="match status" value="1"/>
</dbReference>
<dbReference type="GO" id="GO:0005737">
    <property type="term" value="C:cytoplasm"/>
    <property type="evidence" value="ECO:0007669"/>
    <property type="project" value="UniProtKB-SubCell"/>
</dbReference>
<feature type="compositionally biased region" description="Polar residues" evidence="10">
    <location>
        <begin position="477"/>
        <end position="489"/>
    </location>
</feature>
<dbReference type="FunFam" id="1.10.10.2750:FF:000002">
    <property type="entry name" value="TBC1 domain family member 4"/>
    <property type="match status" value="1"/>
</dbReference>
<dbReference type="Pfam" id="PF11830">
    <property type="entry name" value="DUF3350"/>
    <property type="match status" value="1"/>
</dbReference>
<dbReference type="PROSITE" id="PS01179">
    <property type="entry name" value="PID"/>
    <property type="match status" value="1"/>
</dbReference>
<evidence type="ECO:0000256" key="5">
    <source>
        <dbReference type="ARBA" id="ARBA00022553"/>
    </source>
</evidence>
<dbReference type="InterPro" id="IPR006020">
    <property type="entry name" value="PTB/PI_dom"/>
</dbReference>
<sequence length="1086" mass="121038">MSLTEGMKARLLRFNLRRKDVKIEQQAVPEIISTLRQASKSSARQEESAAAASAHCSSCHDDKHHYDMGSPSAVTFAKKFEVLFCGRVVVADRKAPPALIDECIEKFSRASGGIGGLAAGIRRVLSLQPTANGVQVGEGRKIAFFQRDPSFPSLQALDENGLSPELRKRNANGACGVQPTSIQENRTMLFTVGRSQIFLVSPDSKKVAIEKSFREISFCSQGIRHVDHFGFICRESSESGTCQFVCYVFQCTDEALVDEIMLTLKQAFSVAAQQQISQTHGQQCESCPLLTLHRVCERIEGVHPSKAKLELQKHLATLGSLQQTAVFGITMKAGPKSDREENELLVSWLRRWYEEKQRSHTHTYNKQSAVGEERGDAGLSGSRVRLEQLTSRAKRSLTESLEGIWKGKSKGQSEGDSSSSDSTLNSSIKDPSLDDPLCSPLPLSSPLRSHNSTGDLKLEACSPLQETQPPAFRRRASTISHSPTQSSPSGLMGPPQQPSAATKPKLVRHYSVSTDSPHQSNDVAALSSPGAVCVVGEDSPVRSHRYSWRQQIFLRVATPQKTTDPADRVDCALDVGGAMALGGVSGSGLSVDGQLGSVPEERRRRSGAEIRELWRKAILQQILLLRMEKENQKLQASESDLQSRRLKLDYEEITPCLKDVTLVWERMLGTPGRAKVKFDTESIHMAVGQGVPRQHRGEIWKLLSEQYHLRQQVPSKSPTTDTPYKELLKQLTSQQHAILIDLGRTFPTHPYFSTQLGAGQLSLYNLLKAYSLLDPEVGYCQGLSFVAGVLLLHMGEEEAFNMLKFLMYDMGLRKQYRPDMIILQIQMYQLSRLLHDYHRELYNHLENYEIGPSLYAAPWFLTAFASHFPLGFVARVFDMLFLHGSEVIFKVALSLLGSHKPLILQHDSLESIVDFIKTTLPNLGLVQMEKTINQVFEMDISKQLQAYEVEYHVLQDELLDNPSTLSQSQRAAQLEKTNGSLRQQNIDLLEELQVAHAKIRWLEAHVEGLVTSEDSLQKEVCCLQQDKASLQATITHLQTQLLTLGLPLDLAPEHYHPDSDPNQLHKQSQPPRASPKIGQTRTPLRS</sequence>
<keyword evidence="3" id="KW-0488">Methylation</keyword>
<gene>
    <name evidence="14" type="primary">tbc1d1</name>
</gene>
<evidence type="ECO:0000256" key="4">
    <source>
        <dbReference type="ARBA" id="ARBA00022490"/>
    </source>
</evidence>
<dbReference type="PANTHER" id="PTHR47219">
    <property type="entry name" value="RAB GTPASE-ACTIVATING PROTEIN 1-LIKE"/>
    <property type="match status" value="1"/>
</dbReference>
<dbReference type="CTD" id="23216"/>
<keyword evidence="2" id="KW-0343">GTPase activation</keyword>
<feature type="region of interest" description="Disordered" evidence="10">
    <location>
        <begin position="1052"/>
        <end position="1086"/>
    </location>
</feature>
<dbReference type="CDD" id="cd01269">
    <property type="entry name" value="PTB_TBC1D1_like"/>
    <property type="match status" value="1"/>
</dbReference>
<keyword evidence="6" id="KW-0677">Repeat</keyword>
<dbReference type="Gene3D" id="1.10.10.2750">
    <property type="match status" value="1"/>
</dbReference>
<name>A0A6P8EW89_CLUHA</name>
<feature type="compositionally biased region" description="Low complexity" evidence="10">
    <location>
        <begin position="410"/>
        <end position="449"/>
    </location>
</feature>
<dbReference type="InterPro" id="IPR050302">
    <property type="entry name" value="Rab_GAP_TBC_domain"/>
</dbReference>
<proteinExistence type="predicted"/>
<dbReference type="RefSeq" id="XP_031416135.1">
    <property type="nucleotide sequence ID" value="XM_031560275.2"/>
</dbReference>
<dbReference type="GeneID" id="105903571"/>
<evidence type="ECO:0000256" key="10">
    <source>
        <dbReference type="SAM" id="MobiDB-lite"/>
    </source>
</evidence>
<dbReference type="InterPro" id="IPR035969">
    <property type="entry name" value="Rab-GAP_TBC_sf"/>
</dbReference>
<dbReference type="InterPro" id="IPR021785">
    <property type="entry name" value="DUF3350"/>
</dbReference>
<feature type="domain" description="PID" evidence="11">
    <location>
        <begin position="192"/>
        <end position="274"/>
    </location>
</feature>
<dbReference type="GO" id="GO:0032869">
    <property type="term" value="P:cellular response to insulin stimulus"/>
    <property type="evidence" value="ECO:0007669"/>
    <property type="project" value="UniProtKB-ARBA"/>
</dbReference>
<dbReference type="InterPro" id="IPR011993">
    <property type="entry name" value="PH-like_dom_sf"/>
</dbReference>
<evidence type="ECO:0000259" key="11">
    <source>
        <dbReference type="PROSITE" id="PS01179"/>
    </source>
</evidence>
<feature type="domain" description="Rab-GAP TBC" evidence="12">
    <location>
        <begin position="690"/>
        <end position="884"/>
    </location>
</feature>
<dbReference type="Pfam" id="PF00640">
    <property type="entry name" value="PID"/>
    <property type="match status" value="1"/>
</dbReference>
<feature type="region of interest" description="Disordered" evidence="10">
    <location>
        <begin position="404"/>
        <end position="454"/>
    </location>
</feature>
<dbReference type="Gene3D" id="2.30.29.30">
    <property type="entry name" value="Pleckstrin-homology domain (PH domain)/Phosphotyrosine-binding domain (PTB)"/>
    <property type="match status" value="1"/>
</dbReference>
<evidence type="ECO:0000256" key="9">
    <source>
        <dbReference type="ARBA" id="ARBA00081861"/>
    </source>
</evidence>
<dbReference type="AlphaFoldDB" id="A0A6P8EW89"/>